<feature type="transmembrane region" description="Helical" evidence="6">
    <location>
        <begin position="83"/>
        <end position="104"/>
    </location>
</feature>
<reference evidence="7 8" key="1">
    <citation type="journal article" date="2023" name="Plants (Basel)">
        <title>Bridging the Gap: Combining Genomics and Transcriptomics Approaches to Understand Stylosanthes scabra, an Orphan Legume from the Brazilian Caatinga.</title>
        <authorList>
            <person name="Ferreira-Neto J.R.C."/>
            <person name="da Silva M.D."/>
            <person name="Binneck E."/>
            <person name="de Melo N.F."/>
            <person name="da Silva R.H."/>
            <person name="de Melo A.L.T.M."/>
            <person name="Pandolfi V."/>
            <person name="Bustamante F.O."/>
            <person name="Brasileiro-Vidal A.C."/>
            <person name="Benko-Iseppon A.M."/>
        </authorList>
    </citation>
    <scope>NUCLEOTIDE SEQUENCE [LARGE SCALE GENOMIC DNA]</scope>
    <source>
        <tissue evidence="7">Leaves</tissue>
    </source>
</reference>
<keyword evidence="6" id="KW-0186">Copper</keyword>
<feature type="transmembrane region" description="Helical" evidence="6">
    <location>
        <begin position="110"/>
        <end position="129"/>
    </location>
</feature>
<evidence type="ECO:0000256" key="3">
    <source>
        <dbReference type="ARBA" id="ARBA00022796"/>
    </source>
</evidence>
<dbReference type="Pfam" id="PF04145">
    <property type="entry name" value="Ctr"/>
    <property type="match status" value="1"/>
</dbReference>
<gene>
    <name evidence="7" type="ORF">PIB30_010310</name>
</gene>
<evidence type="ECO:0000256" key="1">
    <source>
        <dbReference type="ARBA" id="ARBA00006921"/>
    </source>
</evidence>
<sequence>MMHMTFYWGRYVTILFDSWKTDSWLSYALSLLACLVVSIFYQYLENRRIRLKLFTAGIPSSTAAPEIETPLLRRKLAGERARLGVKVAGSVLFGVSSAIGYLLMLAVMSFNGGVFLAIVLGLAIGHFIFRNEGEAEASVVVDSSCACA</sequence>
<dbReference type="PANTHER" id="PTHR12483:SF91">
    <property type="entry name" value="COPPER TRANSPORT PROTEIN"/>
    <property type="match status" value="1"/>
</dbReference>
<keyword evidence="3 6" id="KW-0187">Copper transport</keyword>
<dbReference type="InterPro" id="IPR007274">
    <property type="entry name" value="Cop_transporter"/>
</dbReference>
<evidence type="ECO:0000256" key="4">
    <source>
        <dbReference type="ARBA" id="ARBA00022989"/>
    </source>
</evidence>
<evidence type="ECO:0000313" key="8">
    <source>
        <dbReference type="Proteomes" id="UP001341840"/>
    </source>
</evidence>
<keyword evidence="5 6" id="KW-0472">Membrane</keyword>
<evidence type="ECO:0000256" key="5">
    <source>
        <dbReference type="ARBA" id="ARBA00023136"/>
    </source>
</evidence>
<keyword evidence="8" id="KW-1185">Reference proteome</keyword>
<proteinExistence type="inferred from homology"/>
<keyword evidence="6" id="KW-0406">Ion transport</keyword>
<evidence type="ECO:0000256" key="6">
    <source>
        <dbReference type="RuleBase" id="RU367022"/>
    </source>
</evidence>
<organism evidence="7 8">
    <name type="scientific">Stylosanthes scabra</name>
    <dbReference type="NCBI Taxonomy" id="79078"/>
    <lineage>
        <taxon>Eukaryota</taxon>
        <taxon>Viridiplantae</taxon>
        <taxon>Streptophyta</taxon>
        <taxon>Embryophyta</taxon>
        <taxon>Tracheophyta</taxon>
        <taxon>Spermatophyta</taxon>
        <taxon>Magnoliopsida</taxon>
        <taxon>eudicotyledons</taxon>
        <taxon>Gunneridae</taxon>
        <taxon>Pentapetalae</taxon>
        <taxon>rosids</taxon>
        <taxon>fabids</taxon>
        <taxon>Fabales</taxon>
        <taxon>Fabaceae</taxon>
        <taxon>Papilionoideae</taxon>
        <taxon>50 kb inversion clade</taxon>
        <taxon>dalbergioids sensu lato</taxon>
        <taxon>Dalbergieae</taxon>
        <taxon>Pterocarpus clade</taxon>
        <taxon>Stylosanthes</taxon>
    </lineage>
</organism>
<comment type="caution">
    <text evidence="7">The sequence shown here is derived from an EMBL/GenBank/DDBJ whole genome shotgun (WGS) entry which is preliminary data.</text>
</comment>
<keyword evidence="2 6" id="KW-0812">Transmembrane</keyword>
<evidence type="ECO:0000256" key="2">
    <source>
        <dbReference type="ARBA" id="ARBA00022692"/>
    </source>
</evidence>
<evidence type="ECO:0000313" key="7">
    <source>
        <dbReference type="EMBL" id="MED6155964.1"/>
    </source>
</evidence>
<name>A0ABU6U4D7_9FABA</name>
<dbReference type="Proteomes" id="UP001341840">
    <property type="component" value="Unassembled WGS sequence"/>
</dbReference>
<keyword evidence="6" id="KW-0813">Transport</keyword>
<dbReference type="EMBL" id="JASCZI010120853">
    <property type="protein sequence ID" value="MED6155964.1"/>
    <property type="molecule type" value="Genomic_DNA"/>
</dbReference>
<keyword evidence="4 6" id="KW-1133">Transmembrane helix</keyword>
<protein>
    <recommendedName>
        <fullName evidence="6">Copper transport protein</fullName>
    </recommendedName>
</protein>
<comment type="similarity">
    <text evidence="1 6">Belongs to the copper transporter (Ctr) (TC 1.A.56) family. SLC31A subfamily.</text>
</comment>
<feature type="transmembrane region" description="Helical" evidence="6">
    <location>
        <begin position="24"/>
        <end position="44"/>
    </location>
</feature>
<comment type="subcellular location">
    <subcellularLocation>
        <location evidence="6">Membrane</location>
        <topology evidence="6">Multi-pass membrane protein</topology>
    </subcellularLocation>
</comment>
<dbReference type="PANTHER" id="PTHR12483">
    <property type="entry name" value="SOLUTE CARRIER FAMILY 31 COPPER TRANSPORTERS"/>
    <property type="match status" value="1"/>
</dbReference>
<accession>A0ABU6U4D7</accession>